<proteinExistence type="predicted"/>
<feature type="region of interest" description="Disordered" evidence="1">
    <location>
        <begin position="35"/>
        <end position="72"/>
    </location>
</feature>
<keyword evidence="3" id="KW-1185">Reference proteome</keyword>
<gene>
    <name evidence="2" type="ORF">BDN70DRAFT_887121</name>
</gene>
<dbReference type="Proteomes" id="UP000807469">
    <property type="component" value="Unassembled WGS sequence"/>
</dbReference>
<accession>A0A9P6CMI8</accession>
<reference evidence="2" key="1">
    <citation type="submission" date="2020-11" db="EMBL/GenBank/DDBJ databases">
        <authorList>
            <consortium name="DOE Joint Genome Institute"/>
            <person name="Ahrendt S."/>
            <person name="Riley R."/>
            <person name="Andreopoulos W."/>
            <person name="Labutti K."/>
            <person name="Pangilinan J."/>
            <person name="Ruiz-Duenas F.J."/>
            <person name="Barrasa J.M."/>
            <person name="Sanchez-Garcia M."/>
            <person name="Camarero S."/>
            <person name="Miyauchi S."/>
            <person name="Serrano A."/>
            <person name="Linde D."/>
            <person name="Babiker R."/>
            <person name="Drula E."/>
            <person name="Ayuso-Fernandez I."/>
            <person name="Pacheco R."/>
            <person name="Padilla G."/>
            <person name="Ferreira P."/>
            <person name="Barriuso J."/>
            <person name="Kellner H."/>
            <person name="Castanera R."/>
            <person name="Alfaro M."/>
            <person name="Ramirez L."/>
            <person name="Pisabarro A.G."/>
            <person name="Kuo A."/>
            <person name="Tritt A."/>
            <person name="Lipzen A."/>
            <person name="He G."/>
            <person name="Yan M."/>
            <person name="Ng V."/>
            <person name="Cullen D."/>
            <person name="Martin F."/>
            <person name="Rosso M.-N."/>
            <person name="Henrissat B."/>
            <person name="Hibbett D."/>
            <person name="Martinez A.T."/>
            <person name="Grigoriev I.V."/>
        </authorList>
    </citation>
    <scope>NUCLEOTIDE SEQUENCE</scope>
    <source>
        <strain evidence="2">CIRM-BRFM 674</strain>
    </source>
</reference>
<feature type="region of interest" description="Disordered" evidence="1">
    <location>
        <begin position="1"/>
        <end position="22"/>
    </location>
</feature>
<feature type="compositionally biased region" description="Basic and acidic residues" evidence="1">
    <location>
        <begin position="53"/>
        <end position="65"/>
    </location>
</feature>
<sequence length="138" mass="15629">MKGNFARRSYNPTASTPAGRRQNVLGVDAFALEPNSVNDNPHSSHHLCTQGPRLEKSGRSTEHLRPTPARHVFGPPIPRYAQVLEDHLPFHQSFKSRFHLFHLLLPFKLTHSSHIDYITPTSTVRYGGTYLYLLPPHA</sequence>
<organism evidence="2 3">
    <name type="scientific">Pholiota conissans</name>
    <dbReference type="NCBI Taxonomy" id="109636"/>
    <lineage>
        <taxon>Eukaryota</taxon>
        <taxon>Fungi</taxon>
        <taxon>Dikarya</taxon>
        <taxon>Basidiomycota</taxon>
        <taxon>Agaricomycotina</taxon>
        <taxon>Agaricomycetes</taxon>
        <taxon>Agaricomycetidae</taxon>
        <taxon>Agaricales</taxon>
        <taxon>Agaricineae</taxon>
        <taxon>Strophariaceae</taxon>
        <taxon>Pholiota</taxon>
    </lineage>
</organism>
<dbReference type="AlphaFoldDB" id="A0A9P6CMI8"/>
<comment type="caution">
    <text evidence="2">The sequence shown here is derived from an EMBL/GenBank/DDBJ whole genome shotgun (WGS) entry which is preliminary data.</text>
</comment>
<evidence type="ECO:0000313" key="2">
    <source>
        <dbReference type="EMBL" id="KAF9472341.1"/>
    </source>
</evidence>
<name>A0A9P6CMI8_9AGAR</name>
<evidence type="ECO:0000313" key="3">
    <source>
        <dbReference type="Proteomes" id="UP000807469"/>
    </source>
</evidence>
<dbReference type="EMBL" id="MU155547">
    <property type="protein sequence ID" value="KAF9472341.1"/>
    <property type="molecule type" value="Genomic_DNA"/>
</dbReference>
<protein>
    <submittedName>
        <fullName evidence="2">Uncharacterized protein</fullName>
    </submittedName>
</protein>
<evidence type="ECO:0000256" key="1">
    <source>
        <dbReference type="SAM" id="MobiDB-lite"/>
    </source>
</evidence>